<organism evidence="1">
    <name type="scientific">Rhizophora mucronata</name>
    <name type="common">Asiatic mangrove</name>
    <dbReference type="NCBI Taxonomy" id="61149"/>
    <lineage>
        <taxon>Eukaryota</taxon>
        <taxon>Viridiplantae</taxon>
        <taxon>Streptophyta</taxon>
        <taxon>Embryophyta</taxon>
        <taxon>Tracheophyta</taxon>
        <taxon>Spermatophyta</taxon>
        <taxon>Magnoliopsida</taxon>
        <taxon>eudicotyledons</taxon>
        <taxon>Gunneridae</taxon>
        <taxon>Pentapetalae</taxon>
        <taxon>rosids</taxon>
        <taxon>fabids</taxon>
        <taxon>Malpighiales</taxon>
        <taxon>Rhizophoraceae</taxon>
        <taxon>Rhizophora</taxon>
    </lineage>
</organism>
<proteinExistence type="predicted"/>
<name>A0A2P2KL49_RHIMU</name>
<dbReference type="AlphaFoldDB" id="A0A2P2KL49"/>
<dbReference type="EMBL" id="GGEC01025970">
    <property type="protein sequence ID" value="MBX06454.1"/>
    <property type="molecule type" value="Transcribed_RNA"/>
</dbReference>
<reference evidence="1" key="1">
    <citation type="submission" date="2018-02" db="EMBL/GenBank/DDBJ databases">
        <title>Rhizophora mucronata_Transcriptome.</title>
        <authorList>
            <person name="Meera S.P."/>
            <person name="Sreeshan A."/>
            <person name="Augustine A."/>
        </authorList>
    </citation>
    <scope>NUCLEOTIDE SEQUENCE</scope>
    <source>
        <tissue evidence="1">Leaf</tissue>
    </source>
</reference>
<accession>A0A2P2KL49</accession>
<sequence>MFQYMEELQHLNFSAHMEKRRIFYLLQQKDTNSVFFSGMLTHLSLLQGFTVKISNSIYCVGCTNRVYWF</sequence>
<protein>
    <submittedName>
        <fullName evidence="1">Uncharacterized protein</fullName>
    </submittedName>
</protein>
<evidence type="ECO:0000313" key="1">
    <source>
        <dbReference type="EMBL" id="MBX06454.1"/>
    </source>
</evidence>